<keyword evidence="7" id="KW-0547">Nucleotide-binding</keyword>
<dbReference type="PANTHER" id="PTHR10887:SF530">
    <property type="entry name" value="SUPERFAMILY I DNA HELICASES"/>
    <property type="match status" value="1"/>
</dbReference>
<evidence type="ECO:0000256" key="1">
    <source>
        <dbReference type="SAM" id="MobiDB-lite"/>
    </source>
</evidence>
<protein>
    <submittedName>
        <fullName evidence="7">DNA helicase</fullName>
    </submittedName>
    <submittedName>
        <fullName evidence="8">DUF3320 domain-containing protein</fullName>
    </submittedName>
</protein>
<dbReference type="Pfam" id="PF13087">
    <property type="entry name" value="AAA_12"/>
    <property type="match status" value="1"/>
</dbReference>
<dbReference type="EMBL" id="PDKV01000006">
    <property type="protein sequence ID" value="PIB79623.1"/>
    <property type="molecule type" value="Genomic_DNA"/>
</dbReference>
<evidence type="ECO:0000259" key="3">
    <source>
        <dbReference type="Pfam" id="PF13086"/>
    </source>
</evidence>
<dbReference type="Pfam" id="PF18731">
    <property type="entry name" value="HEPN_Swt1"/>
    <property type="match status" value="1"/>
</dbReference>
<comment type="caution">
    <text evidence="7">The sequence shown here is derived from an EMBL/GenBank/DDBJ whole genome shotgun (WGS) entry which is preliminary data.</text>
</comment>
<evidence type="ECO:0000313" key="9">
    <source>
        <dbReference type="Proteomes" id="UP000193907"/>
    </source>
</evidence>
<dbReference type="Proteomes" id="UP000230971">
    <property type="component" value="Unassembled WGS sequence"/>
</dbReference>
<evidence type="ECO:0000313" key="7">
    <source>
        <dbReference type="EMBL" id="ORV09814.1"/>
    </source>
</evidence>
<keyword evidence="7" id="KW-0347">Helicase</keyword>
<keyword evidence="7" id="KW-0378">Hydrolase</keyword>
<feature type="domain" description="DNA2/NAM7 helicase helicase" evidence="3">
    <location>
        <begin position="1431"/>
        <end position="1521"/>
    </location>
</feature>
<evidence type="ECO:0000259" key="2">
    <source>
        <dbReference type="Pfam" id="PF11784"/>
    </source>
</evidence>
<dbReference type="InterPro" id="IPR041650">
    <property type="entry name" value="HEPN_Swt1"/>
</dbReference>
<sequence length="2129" mass="233537">MDNADHHSAVGDALGILVQGLTPFVEQVFADTLPPSIEWTELLRRKDLAVGRRVGMYRNRDLSLMLRAMTERLGELGYPFSQHLSRQGQNYASELRDVRNRWAHNEAFTQSEAYRAIDTVELLLRSVGAATAASQAAQLKASVAPSRGQHAAAEPVTREAPATEQSIDASAVSAPQVPPAQHQEPAPRIELQAVTDLSYAMAHCRVPVIDHVTVDNVGGEIHGAVVEVDVLSAEGSHGGPREVYLDLAAHKPTILRDIDLVLDPASMLRIDEQRPGSIRVVLRDAARNVLAQALKNVNILAANQWKAVPPQLALEMLAAHVQPNSAAIAALMTEVSDRLKALTGNPAIDGYQSENPDRVDAIAQAVFEAMRAKDIRYAEPPASWGLDGQKVRTPAEVLERRLGTCLDTTLTMAAALEQAGINSTVWVLKNHAFLGYWRIDSSLATVSSTDVVDAVNLVDLGHIRLVETTMVTASEEPHSFTEAVNAPRTKHLSDDLSAIVGVTGIRQAREAQIFPLPSRTVDGEGNVVVTRYEPAPKRVVAPYTPTQGTKPSGNFEAVPARVSQWKNALLDLSLRNKLINYTERSGYRLEVPGPAPGRFEDMVNASARIALLASDAINEIDLARGIRYGRDLPEQEREFLLAEKHSAYIDISSASYKSKLRYLAYKAKTIVEETGSNNLYLAFGMLSWRFNDRELRSPLVLVPVSMSTANLGEKYLLTIDEMGASTPNYCLVEKLRVAFGLEIPGLANPSDDGSGIDLSETFNAVRRAIAEAGLHFRVEESVHLSILQFAKFPLWKDLDESWKLLSHNSLVSHLIETPNDQYVDPVSEVTEVDLDDLGSMLPVPADSSQLRAVAEAVGGRTFVLEGPPGTGKSQTITNLLAHAMSSGRRVLFVAEKRAALEVVKKRLEAVGLGELSLNLHDKSARPAAVRAQIKEALDLRVSQDTDLLRTQTETAVSTRRSLARYADRLHELNAAGQSLYTARTSELAADQEVPPLDVPHDLVASGAPETFDAIGRALRELPEKADLARPGENHAWGFIDDSPNKLDVVKVHAAAVEFDKALEDLLQRGVGLDQLSRTETSAAMNQWAKLATAPRHALAALDKLHSDAWQSALKALRQSMAETSDAQPGWLAIASPAAMDLDIPAIHEATVAADHSSFFGRKKRRRAVLAQLMDVLVVDPKAIDLKSLSSTAAEIAQTHALVTNLRCCVAKLPVTLVGAGWNPLIDEHVQQLRRGLQSVSWTASALCAEPNDPHVCDLREYYARTPAGTLAEPLMRLAAAWQALEEMTEASVRRQRAWGNGKTFIAQWLATRPHRRLETAATLERWIDLIRHVEPLRSAGMESARTAILRGKIAAEDAALAFDRGTAIASVSERLEASALNDFDVVAHSKTIRRFTESTRAIRHELPRAIPARVVGNRRFDANTASGQIGGLRRQLERRRGGMSVRMLMENYGELITQILPCTLMSPDSVARFFPAQQGTFDIVVFDEASQIRVADAVGAMGRSKAVVVVGDSKQMPPTSFAEANASLEDEDEYNPDVVFDEESILTECVQAQVPRQWLSWHYRSQDESLIAFSNHQYYEGRLASFPAPLGTTTSAAGHGISLIRVNGVFDRTGRGRALRTNRVEAGKIVADIRQRFSASPGAPPSLGVITFNAQQRDLIENLLRDSGDERLLQALDEPDGLFVKNLENVQGDERDTILFSVAFSANDKGVVPLNFGPLSKPGGERRLNVAVTRARREVVLYSSFDPEALRAEETTQVGTKHLKAYLEMAAHGVQAFSEGGRRLPVIDRHRDDIAQALRAEGLPVRTDVGLSDFRVDLVIADPDNPEQPLVAVLLDGPNWYSRKTAADRDGLPVDVLENLMHWPAVERIWLPGWLRNKEQIVARVRKTVDEARQRVLRHDVQPDPSRRAPEPTPIKVAPTVVASTKIAVAPTRPQEIKRHPMIRDYHEWVPQVSGDVSTLDHLPDSWAKSEVRMAIHAAIDAEAPIHPDRLAKIVAGAFGLNRVSEERRRSIQRVVPSEYTRNDEEGFYWPPGLDPQAWRTIRCPRDGSSRALEEVCLIEIGNAMIVVAEQAGGIAAEELKREALNLFGGRRITQSVGSRLEAALKRALAKGLLRQSDNGLIFSEGSTN</sequence>
<proteinExistence type="predicted"/>
<dbReference type="InterPro" id="IPR041679">
    <property type="entry name" value="DNA2/NAM7-like_C"/>
</dbReference>
<dbReference type="Pfam" id="PF13195">
    <property type="entry name" value="DUF4011"/>
    <property type="match status" value="1"/>
</dbReference>
<evidence type="ECO:0000313" key="10">
    <source>
        <dbReference type="Proteomes" id="UP000230971"/>
    </source>
</evidence>
<dbReference type="Proteomes" id="UP000193907">
    <property type="component" value="Unassembled WGS sequence"/>
</dbReference>
<evidence type="ECO:0000259" key="4">
    <source>
        <dbReference type="Pfam" id="PF13087"/>
    </source>
</evidence>
<dbReference type="PANTHER" id="PTHR10887">
    <property type="entry name" value="DNA2/NAM7 HELICASE FAMILY"/>
    <property type="match status" value="1"/>
</dbReference>
<dbReference type="RefSeq" id="WP_062539326.1">
    <property type="nucleotide sequence ID" value="NZ_BBUN01000097.1"/>
</dbReference>
<dbReference type="Pfam" id="PF18741">
    <property type="entry name" value="MTES_1575"/>
    <property type="match status" value="1"/>
</dbReference>
<gene>
    <name evidence="7" type="ORF">AWB95_16380</name>
    <name evidence="8" type="ORF">CQY23_06785</name>
</gene>
<dbReference type="Gene3D" id="3.10.620.30">
    <property type="match status" value="1"/>
</dbReference>
<dbReference type="GO" id="GO:0004386">
    <property type="term" value="F:helicase activity"/>
    <property type="evidence" value="ECO:0007669"/>
    <property type="project" value="UniProtKB-KW"/>
</dbReference>
<dbReference type="InterPro" id="IPR047187">
    <property type="entry name" value="SF1_C_Upf1"/>
</dbReference>
<evidence type="ECO:0000259" key="6">
    <source>
        <dbReference type="Pfam" id="PF18741"/>
    </source>
</evidence>
<dbReference type="STRING" id="28045.AWB95_16380"/>
<reference evidence="7 9" key="1">
    <citation type="submission" date="2016-01" db="EMBL/GenBank/DDBJ databases">
        <title>The new phylogeny of the genus Mycobacterium.</title>
        <authorList>
            <person name="Tarcisio F."/>
            <person name="Conor M."/>
            <person name="Antonella G."/>
            <person name="Elisabetta G."/>
            <person name="Giulia F.S."/>
            <person name="Sara T."/>
            <person name="Anna F."/>
            <person name="Clotilde B."/>
            <person name="Roberto B."/>
            <person name="Veronica D.S."/>
            <person name="Fabio R."/>
            <person name="Monica P."/>
            <person name="Olivier J."/>
            <person name="Enrico T."/>
            <person name="Nicola S."/>
        </authorList>
    </citation>
    <scope>NUCLEOTIDE SEQUENCE [LARGE SCALE GENOMIC DNA]</scope>
    <source>
        <strain evidence="7 9">DSM 44243</strain>
    </source>
</reference>
<dbReference type="InterPro" id="IPR021754">
    <property type="entry name" value="DUF3320"/>
</dbReference>
<feature type="domain" description="DNA2/NAM7 helicase-like C-terminal" evidence="4">
    <location>
        <begin position="1543"/>
        <end position="1741"/>
    </location>
</feature>
<dbReference type="InterPro" id="IPR025103">
    <property type="entry name" value="DUF4011"/>
</dbReference>
<keyword evidence="7" id="KW-0067">ATP-binding</keyword>
<feature type="domain" description="DUF3320" evidence="2">
    <location>
        <begin position="1961"/>
        <end position="2005"/>
    </location>
</feature>
<organism evidence="7 9">
    <name type="scientific">Mycobacterium celatum</name>
    <dbReference type="NCBI Taxonomy" id="28045"/>
    <lineage>
        <taxon>Bacteria</taxon>
        <taxon>Bacillati</taxon>
        <taxon>Actinomycetota</taxon>
        <taxon>Actinomycetes</taxon>
        <taxon>Mycobacteriales</taxon>
        <taxon>Mycobacteriaceae</taxon>
        <taxon>Mycobacterium</taxon>
    </lineage>
</organism>
<dbReference type="InterPro" id="IPR045055">
    <property type="entry name" value="DNA2/NAM7-like"/>
</dbReference>
<dbReference type="InterPro" id="IPR041677">
    <property type="entry name" value="DNA2/NAM7_AAA_11"/>
</dbReference>
<accession>A0A1X1RMI3</accession>
<feature type="domain" description="Swt1-like HEPN" evidence="5">
    <location>
        <begin position="13"/>
        <end position="128"/>
    </location>
</feature>
<feature type="domain" description="DNA2/NAM7 helicase helicase" evidence="3">
    <location>
        <begin position="846"/>
        <end position="983"/>
    </location>
</feature>
<dbReference type="InterPro" id="IPR027417">
    <property type="entry name" value="P-loop_NTPase"/>
</dbReference>
<dbReference type="Pfam" id="PF11784">
    <property type="entry name" value="DUF3320"/>
    <property type="match status" value="1"/>
</dbReference>
<dbReference type="EMBL" id="LQOM01000037">
    <property type="protein sequence ID" value="ORV09814.1"/>
    <property type="molecule type" value="Genomic_DNA"/>
</dbReference>
<feature type="region of interest" description="Disordered" evidence="1">
    <location>
        <begin position="142"/>
        <end position="166"/>
    </location>
</feature>
<evidence type="ECO:0000313" key="8">
    <source>
        <dbReference type="EMBL" id="PIB79623.1"/>
    </source>
</evidence>
<feature type="domain" description="Restriction endonuclease type II-like" evidence="6">
    <location>
        <begin position="1792"/>
        <end position="1888"/>
    </location>
</feature>
<keyword evidence="9" id="KW-1185">Reference proteome</keyword>
<dbReference type="OrthoDB" id="9757917at2"/>
<evidence type="ECO:0000259" key="5">
    <source>
        <dbReference type="Pfam" id="PF18731"/>
    </source>
</evidence>
<dbReference type="InterPro" id="IPR049468">
    <property type="entry name" value="Restrct_endonuc-II-like_dom"/>
</dbReference>
<dbReference type="Pfam" id="PF13086">
    <property type="entry name" value="AAA_11"/>
    <property type="match status" value="2"/>
</dbReference>
<dbReference type="SUPFAM" id="SSF52540">
    <property type="entry name" value="P-loop containing nucleoside triphosphate hydrolases"/>
    <property type="match status" value="1"/>
</dbReference>
<reference evidence="8 10" key="2">
    <citation type="journal article" date="2017" name="Infect. Genet. Evol.">
        <title>The new phylogeny of the genus Mycobacterium: The old and the news.</title>
        <authorList>
            <person name="Tortoli E."/>
            <person name="Fedrizzi T."/>
            <person name="Meehan C.J."/>
            <person name="Trovato A."/>
            <person name="Grottola A."/>
            <person name="Giacobazzi E."/>
            <person name="Serpini G.F."/>
            <person name="Tagliazucchi S."/>
            <person name="Fabio A."/>
            <person name="Bettua C."/>
            <person name="Bertorelli R."/>
            <person name="Frascaro F."/>
            <person name="De Sanctis V."/>
            <person name="Pecorari M."/>
            <person name="Jousson O."/>
            <person name="Segata N."/>
            <person name="Cirillo D.M."/>
        </authorList>
    </citation>
    <scope>NUCLEOTIDE SEQUENCE [LARGE SCALE GENOMIC DNA]</scope>
    <source>
        <strain evidence="8 10">NCTC 12882</strain>
    </source>
</reference>
<dbReference type="CDD" id="cd18808">
    <property type="entry name" value="SF1_C_Upf1"/>
    <property type="match status" value="1"/>
</dbReference>
<dbReference type="Gene3D" id="3.40.50.300">
    <property type="entry name" value="P-loop containing nucleotide triphosphate hydrolases"/>
    <property type="match status" value="3"/>
</dbReference>
<name>A0A1X1RMI3_MYCCE</name>